<dbReference type="OrthoDB" id="9131538at2"/>
<keyword evidence="2" id="KW-1185">Reference proteome</keyword>
<dbReference type="EMBL" id="QHKS01000039">
    <property type="protein sequence ID" value="RDJ98122.1"/>
    <property type="molecule type" value="Genomic_DNA"/>
</dbReference>
<comment type="caution">
    <text evidence="1">The sequence shown here is derived from an EMBL/GenBank/DDBJ whole genome shotgun (WGS) entry which is preliminary data.</text>
</comment>
<protein>
    <submittedName>
        <fullName evidence="1">Uncharacterized protein</fullName>
    </submittedName>
</protein>
<reference evidence="2" key="1">
    <citation type="submission" date="2018-05" db="EMBL/GenBank/DDBJ databases">
        <authorList>
            <person name="Feng T."/>
        </authorList>
    </citation>
    <scope>NUCLEOTIDE SEQUENCE [LARGE SCALE GENOMIC DNA]</scope>
    <source>
        <strain evidence="2">S27</strain>
    </source>
</reference>
<gene>
    <name evidence="1" type="ORF">DLM46_34855</name>
</gene>
<accession>A0A370MXS6</accession>
<dbReference type="AlphaFoldDB" id="A0A370MXS6"/>
<name>A0A370MXS6_9BURK</name>
<evidence type="ECO:0000313" key="2">
    <source>
        <dbReference type="Proteomes" id="UP000254875"/>
    </source>
</evidence>
<evidence type="ECO:0000313" key="1">
    <source>
        <dbReference type="EMBL" id="RDJ98122.1"/>
    </source>
</evidence>
<proteinExistence type="predicted"/>
<dbReference type="Proteomes" id="UP000254875">
    <property type="component" value="Unassembled WGS sequence"/>
</dbReference>
<dbReference type="RefSeq" id="WP_115108745.1">
    <property type="nucleotide sequence ID" value="NZ_QHKS01000039.1"/>
</dbReference>
<organism evidence="1 2">
    <name type="scientific">Paraburkholderia lacunae</name>
    <dbReference type="NCBI Taxonomy" id="2211104"/>
    <lineage>
        <taxon>Bacteria</taxon>
        <taxon>Pseudomonadati</taxon>
        <taxon>Pseudomonadota</taxon>
        <taxon>Betaproteobacteria</taxon>
        <taxon>Burkholderiales</taxon>
        <taxon>Burkholderiaceae</taxon>
        <taxon>Paraburkholderia</taxon>
    </lineage>
</organism>
<sequence length="229" mass="25053">MLNANYQDVVRAQLMRRLPFGRAEVATGGIVSMFSGPVGASRITIIAGGYSCTLERGEHKTVVLDADDQALIRFVSGQMDFIEPVGKVVPRTAVSVSLRDRLTRVKAGFGFSSKEMAAVLRCSRAALYNWLAENHQGQVRDDTLVRLAVLETLADRWNGFGVGNLAAHLHTAVVEHADGQKSDLYSLLTQDELDEPRINEALSAIANLNRQQVAESRRVDDLMARGFGV</sequence>